<evidence type="ECO:0000259" key="1">
    <source>
        <dbReference type="Pfam" id="PF18593"/>
    </source>
</evidence>
<name>A0A1N7HB67_9NOCA</name>
<reference evidence="2 3" key="1">
    <citation type="submission" date="2017-01" db="EMBL/GenBank/DDBJ databases">
        <authorList>
            <person name="Mah S.A."/>
            <person name="Swanson W.J."/>
            <person name="Moy G.W."/>
            <person name="Vacquier V.D."/>
        </authorList>
    </citation>
    <scope>NUCLEOTIDE SEQUENCE [LARGE SCALE GENOMIC DNA]</scope>
    <source>
        <strain evidence="2 3">CPCC 203464</strain>
    </source>
</reference>
<evidence type="ECO:0000313" key="3">
    <source>
        <dbReference type="Proteomes" id="UP000186218"/>
    </source>
</evidence>
<dbReference type="Pfam" id="PF18593">
    <property type="entry name" value="CdiI_2"/>
    <property type="match status" value="1"/>
</dbReference>
<dbReference type="AlphaFoldDB" id="A0A1N7HB67"/>
<accession>A0A1N7HB67</accession>
<protein>
    <recommendedName>
        <fullName evidence="1">CdiI immunity protein domain-containing protein</fullName>
    </recommendedName>
</protein>
<keyword evidence="3" id="KW-1185">Reference proteome</keyword>
<sequence>MNYLEELAKGYLHQDYDIYGGDVWDALQAFLDDNGGRAAAVGLTREIDELFRRTANDDGRVAAELLALGIQVGPTSEEETFTQFLQGIRKRAIRVASD</sequence>
<proteinExistence type="predicted"/>
<feature type="domain" description="CdiI immunity protein" evidence="1">
    <location>
        <begin position="2"/>
        <end position="91"/>
    </location>
</feature>
<dbReference type="InterPro" id="IPR041129">
    <property type="entry name" value="CdiI_2"/>
</dbReference>
<dbReference type="RefSeq" id="WP_143690473.1">
    <property type="nucleotide sequence ID" value="NZ_FTNT01000014.1"/>
</dbReference>
<dbReference type="STRING" id="1344003.SAMN05445060_3870"/>
<dbReference type="Proteomes" id="UP000186218">
    <property type="component" value="Unassembled WGS sequence"/>
</dbReference>
<evidence type="ECO:0000313" key="2">
    <source>
        <dbReference type="EMBL" id="SIS22023.1"/>
    </source>
</evidence>
<gene>
    <name evidence="2" type="ORF">SAMN05445060_3870</name>
</gene>
<dbReference type="OrthoDB" id="3786912at2"/>
<dbReference type="EMBL" id="FTNT01000014">
    <property type="protein sequence ID" value="SIS22023.1"/>
    <property type="molecule type" value="Genomic_DNA"/>
</dbReference>
<organism evidence="2 3">
    <name type="scientific">Williamsia sterculiae</name>
    <dbReference type="NCBI Taxonomy" id="1344003"/>
    <lineage>
        <taxon>Bacteria</taxon>
        <taxon>Bacillati</taxon>
        <taxon>Actinomycetota</taxon>
        <taxon>Actinomycetes</taxon>
        <taxon>Mycobacteriales</taxon>
        <taxon>Nocardiaceae</taxon>
        <taxon>Williamsia</taxon>
    </lineage>
</organism>